<dbReference type="GO" id="GO:0003700">
    <property type="term" value="F:DNA-binding transcription factor activity"/>
    <property type="evidence" value="ECO:0007669"/>
    <property type="project" value="InterPro"/>
</dbReference>
<dbReference type="SUPFAM" id="SSF46785">
    <property type="entry name" value="Winged helix' DNA-binding domain"/>
    <property type="match status" value="1"/>
</dbReference>
<dbReference type="Pfam" id="PF00126">
    <property type="entry name" value="HTH_1"/>
    <property type="match status" value="1"/>
</dbReference>
<dbReference type="InterPro" id="IPR036388">
    <property type="entry name" value="WH-like_DNA-bd_sf"/>
</dbReference>
<gene>
    <name evidence="6" type="ORF">H3Z74_03740</name>
</gene>
<evidence type="ECO:0000256" key="2">
    <source>
        <dbReference type="ARBA" id="ARBA00023015"/>
    </source>
</evidence>
<dbReference type="SUPFAM" id="SSF53850">
    <property type="entry name" value="Periplasmic binding protein-like II"/>
    <property type="match status" value="1"/>
</dbReference>
<dbReference type="CDD" id="cd05466">
    <property type="entry name" value="PBP2_LTTR_substrate"/>
    <property type="match status" value="1"/>
</dbReference>
<dbReference type="GO" id="GO:0032993">
    <property type="term" value="C:protein-DNA complex"/>
    <property type="evidence" value="ECO:0007669"/>
    <property type="project" value="TreeGrafter"/>
</dbReference>
<protein>
    <submittedName>
        <fullName evidence="6">LysR family transcriptional regulator</fullName>
    </submittedName>
</protein>
<evidence type="ECO:0000256" key="1">
    <source>
        <dbReference type="ARBA" id="ARBA00009437"/>
    </source>
</evidence>
<dbReference type="PROSITE" id="PS50931">
    <property type="entry name" value="HTH_LYSR"/>
    <property type="match status" value="1"/>
</dbReference>
<evidence type="ECO:0000256" key="3">
    <source>
        <dbReference type="ARBA" id="ARBA00023125"/>
    </source>
</evidence>
<reference evidence="6 7" key="1">
    <citation type="submission" date="2020-09" db="EMBL/GenBank/DDBJ databases">
        <title>Sphingomonas sp., a new species isolated from pork steak.</title>
        <authorList>
            <person name="Heidler von Heilborn D."/>
        </authorList>
    </citation>
    <scope>NUCLEOTIDE SEQUENCE [LARGE SCALE GENOMIC DNA]</scope>
    <source>
        <strain evidence="7">S8-3T</strain>
    </source>
</reference>
<name>A0A7H0LQ94_9SPHN</name>
<dbReference type="KEGG" id="spap:H3Z74_03740"/>
<dbReference type="AlphaFoldDB" id="A0A7H0LQ94"/>
<evidence type="ECO:0000259" key="5">
    <source>
        <dbReference type="PROSITE" id="PS50931"/>
    </source>
</evidence>
<dbReference type="Proteomes" id="UP000516148">
    <property type="component" value="Chromosome"/>
</dbReference>
<keyword evidence="3" id="KW-0238">DNA-binding</keyword>
<feature type="domain" description="HTH lysR-type" evidence="5">
    <location>
        <begin position="3"/>
        <end position="60"/>
    </location>
</feature>
<evidence type="ECO:0000313" key="7">
    <source>
        <dbReference type="Proteomes" id="UP000516148"/>
    </source>
</evidence>
<dbReference type="EMBL" id="CP061038">
    <property type="protein sequence ID" value="QNQ11847.1"/>
    <property type="molecule type" value="Genomic_DNA"/>
</dbReference>
<dbReference type="Pfam" id="PF03466">
    <property type="entry name" value="LysR_substrate"/>
    <property type="match status" value="1"/>
</dbReference>
<keyword evidence="2" id="KW-0805">Transcription regulation</keyword>
<evidence type="ECO:0000256" key="4">
    <source>
        <dbReference type="ARBA" id="ARBA00023163"/>
    </source>
</evidence>
<accession>A0A7H0LQ94</accession>
<organism evidence="6 7">
    <name type="scientific">Sphingomonas alpina</name>
    <dbReference type="NCBI Taxonomy" id="653931"/>
    <lineage>
        <taxon>Bacteria</taxon>
        <taxon>Pseudomonadati</taxon>
        <taxon>Pseudomonadota</taxon>
        <taxon>Alphaproteobacteria</taxon>
        <taxon>Sphingomonadales</taxon>
        <taxon>Sphingomonadaceae</taxon>
        <taxon>Sphingomonas</taxon>
    </lineage>
</organism>
<dbReference type="GO" id="GO:0003677">
    <property type="term" value="F:DNA binding"/>
    <property type="evidence" value="ECO:0007669"/>
    <property type="project" value="UniProtKB-KW"/>
</dbReference>
<dbReference type="PANTHER" id="PTHR30346:SF28">
    <property type="entry name" value="HTH-TYPE TRANSCRIPTIONAL REGULATOR CYNR"/>
    <property type="match status" value="1"/>
</dbReference>
<keyword evidence="4" id="KW-0804">Transcription</keyword>
<evidence type="ECO:0000313" key="6">
    <source>
        <dbReference type="EMBL" id="QNQ11847.1"/>
    </source>
</evidence>
<dbReference type="PANTHER" id="PTHR30346">
    <property type="entry name" value="TRANSCRIPTIONAL DUAL REGULATOR HCAR-RELATED"/>
    <property type="match status" value="1"/>
</dbReference>
<sequence>MSVNFQHLRAFHAIAVEASVSRAARRLNVSQPTLSQQLKALEERHGVSLFESRKSPLKLSETGKQLFRLSQKLFSASDDISEMLGGAVGLDGTTLRIASDSPPYAAQLVAAFHRLHPTVQLRVRIGNAREVIEQLRQAEADVAIASDPPGDTLFAYEPLYADRIVIAIPAGHEFAGATCFPLAALQSETLLIREETSRTRAISQSLIAAAEIEPVATIEMHTREVIREAVALGVGVGFFFSCEAPPDPRIVYLPVEGAEVGFRLSGYVVCLTDRRRSALVREVMAIVETLRPLSPVALPGVEKRSGR</sequence>
<dbReference type="InterPro" id="IPR000847">
    <property type="entry name" value="LysR_HTH_N"/>
</dbReference>
<proteinExistence type="inferred from homology"/>
<comment type="similarity">
    <text evidence="1">Belongs to the LysR transcriptional regulatory family.</text>
</comment>
<dbReference type="InterPro" id="IPR036390">
    <property type="entry name" value="WH_DNA-bd_sf"/>
</dbReference>
<dbReference type="Gene3D" id="1.10.10.10">
    <property type="entry name" value="Winged helix-like DNA-binding domain superfamily/Winged helix DNA-binding domain"/>
    <property type="match status" value="1"/>
</dbReference>
<dbReference type="PRINTS" id="PR00039">
    <property type="entry name" value="HTHLYSR"/>
</dbReference>
<dbReference type="InterPro" id="IPR005119">
    <property type="entry name" value="LysR_subst-bd"/>
</dbReference>
<keyword evidence="7" id="KW-1185">Reference proteome</keyword>
<dbReference type="Gene3D" id="3.40.190.10">
    <property type="entry name" value="Periplasmic binding protein-like II"/>
    <property type="match status" value="2"/>
</dbReference>